<feature type="domain" description="CCHC-type" evidence="3">
    <location>
        <begin position="205"/>
        <end position="218"/>
    </location>
</feature>
<dbReference type="InterPro" id="IPR025558">
    <property type="entry name" value="DUF4283"/>
</dbReference>
<evidence type="ECO:0000256" key="2">
    <source>
        <dbReference type="SAM" id="MobiDB-lite"/>
    </source>
</evidence>
<proteinExistence type="predicted"/>
<protein>
    <recommendedName>
        <fullName evidence="3">CCHC-type domain-containing protein</fullName>
    </recommendedName>
</protein>
<dbReference type="Pfam" id="PF14392">
    <property type="entry name" value="zf-CCHC_4"/>
    <property type="match status" value="1"/>
</dbReference>
<keyword evidence="1" id="KW-0863">Zinc-finger</keyword>
<dbReference type="InterPro" id="IPR040256">
    <property type="entry name" value="At4g02000-like"/>
</dbReference>
<dbReference type="EMBL" id="JAZDWU010000009">
    <property type="protein sequence ID" value="KAK9990863.1"/>
    <property type="molecule type" value="Genomic_DNA"/>
</dbReference>
<dbReference type="GO" id="GO:0008270">
    <property type="term" value="F:zinc ion binding"/>
    <property type="evidence" value="ECO:0007669"/>
    <property type="project" value="UniProtKB-KW"/>
</dbReference>
<dbReference type="PANTHER" id="PTHR31286:SF167">
    <property type="entry name" value="OS09G0268800 PROTEIN"/>
    <property type="match status" value="1"/>
</dbReference>
<dbReference type="AlphaFoldDB" id="A0AAW2BYV9"/>
<dbReference type="Proteomes" id="UP001459277">
    <property type="component" value="Unassembled WGS sequence"/>
</dbReference>
<organism evidence="4 5">
    <name type="scientific">Lithocarpus litseifolius</name>
    <dbReference type="NCBI Taxonomy" id="425828"/>
    <lineage>
        <taxon>Eukaryota</taxon>
        <taxon>Viridiplantae</taxon>
        <taxon>Streptophyta</taxon>
        <taxon>Embryophyta</taxon>
        <taxon>Tracheophyta</taxon>
        <taxon>Spermatophyta</taxon>
        <taxon>Magnoliopsida</taxon>
        <taxon>eudicotyledons</taxon>
        <taxon>Gunneridae</taxon>
        <taxon>Pentapetalae</taxon>
        <taxon>rosids</taxon>
        <taxon>fabids</taxon>
        <taxon>Fagales</taxon>
        <taxon>Fagaceae</taxon>
        <taxon>Lithocarpus</taxon>
    </lineage>
</organism>
<dbReference type="PANTHER" id="PTHR31286">
    <property type="entry name" value="GLYCINE-RICH CELL WALL STRUCTURAL PROTEIN 1.8-LIKE"/>
    <property type="match status" value="1"/>
</dbReference>
<evidence type="ECO:0000259" key="3">
    <source>
        <dbReference type="PROSITE" id="PS50158"/>
    </source>
</evidence>
<dbReference type="GO" id="GO:0003676">
    <property type="term" value="F:nucleic acid binding"/>
    <property type="evidence" value="ECO:0007669"/>
    <property type="project" value="InterPro"/>
</dbReference>
<feature type="region of interest" description="Disordered" evidence="2">
    <location>
        <begin position="255"/>
        <end position="296"/>
    </location>
</feature>
<accession>A0AAW2BYV9</accession>
<name>A0AAW2BYV9_9ROSI</name>
<reference evidence="4 5" key="1">
    <citation type="submission" date="2024-01" db="EMBL/GenBank/DDBJ databases">
        <title>A telomere-to-telomere, gap-free genome of sweet tea (Lithocarpus litseifolius).</title>
        <authorList>
            <person name="Zhou J."/>
        </authorList>
    </citation>
    <scope>NUCLEOTIDE SEQUENCE [LARGE SCALE GENOMIC DNA]</scope>
    <source>
        <strain evidence="4">Zhou-2022a</strain>
        <tissue evidence="4">Leaf</tissue>
    </source>
</reference>
<keyword evidence="5" id="KW-1185">Reference proteome</keyword>
<sequence length="575" mass="64233">MDVSDLIVRTENFSCREIRLELPPRQTATKNSNLTLLAKLITSKPISLNLVKEITVKAWRPVYPLEVKRLDKDVFMFTFQHETDLYKVHQKRPWSIRGGHLILKKWHPDLIWQEVDFSTSTVWVQVHDLPTLWKTEDNLKKIGSVVGKVIEVELIGVEGGAWKKFIRLRVDITVDNPLIPGIFLPRPKKKDLWIGLKYERLAEVCYNCGIIGHEEKECCSETFKLCNPSGSLFNAAGPWLRANNDDIPPGVVIYDPPSSTPSNSDEAAEEKHCPHSQVTTSPADLSRPTSVQDTWTTYPNTDTDYISSTTKIVGEKVSEVTTEGIPKPAELERIPKPAELEFSSPKLGMSSIHNEYEPSTDTIIHQLFLLSPVQVKLKPTEIQPCVDPIHSPSTQFFGPYPTTHQTQNNNIVSPPTTLAPISSNLTPQIPYSTSSLCLRPNESENQLSKIPSYTCNSSPHPNPGNPLKRKVSKQEFELLTKRLRKAVAGPEPVYFDPNTVNLIPQSQLEHFIIQHGHLGTTFAHNKFDNSDNSSNVSSNNPISPSSIPNLSPSAISIISNFMAEEAGLIMPPTSP</sequence>
<feature type="compositionally biased region" description="Polar residues" evidence="2">
    <location>
        <begin position="276"/>
        <end position="296"/>
    </location>
</feature>
<evidence type="ECO:0000256" key="1">
    <source>
        <dbReference type="PROSITE-ProRule" id="PRU00047"/>
    </source>
</evidence>
<comment type="caution">
    <text evidence="4">The sequence shown here is derived from an EMBL/GenBank/DDBJ whole genome shotgun (WGS) entry which is preliminary data.</text>
</comment>
<dbReference type="PROSITE" id="PS50158">
    <property type="entry name" value="ZF_CCHC"/>
    <property type="match status" value="1"/>
</dbReference>
<evidence type="ECO:0000313" key="4">
    <source>
        <dbReference type="EMBL" id="KAK9990863.1"/>
    </source>
</evidence>
<keyword evidence="1" id="KW-0862">Zinc</keyword>
<evidence type="ECO:0000313" key="5">
    <source>
        <dbReference type="Proteomes" id="UP001459277"/>
    </source>
</evidence>
<gene>
    <name evidence="4" type="ORF">SO802_025848</name>
</gene>
<keyword evidence="1" id="KW-0479">Metal-binding</keyword>
<dbReference type="InterPro" id="IPR025836">
    <property type="entry name" value="Zn_knuckle_CX2CX4HX4C"/>
</dbReference>
<dbReference type="Pfam" id="PF14111">
    <property type="entry name" value="DUF4283"/>
    <property type="match status" value="1"/>
</dbReference>
<dbReference type="InterPro" id="IPR001878">
    <property type="entry name" value="Znf_CCHC"/>
</dbReference>